<dbReference type="Gene3D" id="3.30.1330.30">
    <property type="match status" value="1"/>
</dbReference>
<evidence type="ECO:0000313" key="7">
    <source>
        <dbReference type="Proteomes" id="UP000366872"/>
    </source>
</evidence>
<evidence type="ECO:0000256" key="1">
    <source>
        <dbReference type="ARBA" id="ARBA00007228"/>
    </source>
</evidence>
<dbReference type="AlphaFoldDB" id="A0A6C2U2V0"/>
<feature type="domain" description="MRM3-like substrate binding" evidence="5">
    <location>
        <begin position="12"/>
        <end position="102"/>
    </location>
</feature>
<dbReference type="InterPro" id="IPR029028">
    <property type="entry name" value="Alpha/beta_knot_MTases"/>
</dbReference>
<dbReference type="GO" id="GO:0032259">
    <property type="term" value="P:methylation"/>
    <property type="evidence" value="ECO:0007669"/>
    <property type="project" value="UniProtKB-KW"/>
</dbReference>
<dbReference type="Gene3D" id="3.40.1280.10">
    <property type="match status" value="1"/>
</dbReference>
<evidence type="ECO:0000256" key="3">
    <source>
        <dbReference type="ARBA" id="ARBA00022679"/>
    </source>
</evidence>
<dbReference type="InterPro" id="IPR029064">
    <property type="entry name" value="Ribosomal_eL30-like_sf"/>
</dbReference>
<feature type="domain" description="tRNA/rRNA methyltransferase SpoU type" evidence="4">
    <location>
        <begin position="121"/>
        <end position="260"/>
    </location>
</feature>
<dbReference type="InterPro" id="IPR001537">
    <property type="entry name" value="SpoU_MeTrfase"/>
</dbReference>
<dbReference type="GO" id="GO:0006396">
    <property type="term" value="P:RNA processing"/>
    <property type="evidence" value="ECO:0007669"/>
    <property type="project" value="InterPro"/>
</dbReference>
<evidence type="ECO:0000259" key="4">
    <source>
        <dbReference type="Pfam" id="PF00588"/>
    </source>
</evidence>
<dbReference type="CDD" id="cd18104">
    <property type="entry name" value="SpoU-like_RNA-MTase"/>
    <property type="match status" value="1"/>
</dbReference>
<dbReference type="InterPro" id="IPR051259">
    <property type="entry name" value="rRNA_Methyltransferase"/>
</dbReference>
<dbReference type="GO" id="GO:0008173">
    <property type="term" value="F:RNA methyltransferase activity"/>
    <property type="evidence" value="ECO:0007669"/>
    <property type="project" value="InterPro"/>
</dbReference>
<dbReference type="InterPro" id="IPR053888">
    <property type="entry name" value="MRM3-like_sub_bind"/>
</dbReference>
<dbReference type="Pfam" id="PF00588">
    <property type="entry name" value="SpoU_methylase"/>
    <property type="match status" value="1"/>
</dbReference>
<protein>
    <submittedName>
        <fullName evidence="6">23S rRNA (Uridine(2479)-2'-O)-methyltransferase</fullName>
    </submittedName>
</protein>
<dbReference type="GO" id="GO:0003723">
    <property type="term" value="F:RNA binding"/>
    <property type="evidence" value="ECO:0007669"/>
    <property type="project" value="InterPro"/>
</dbReference>
<dbReference type="SUPFAM" id="SSF55315">
    <property type="entry name" value="L30e-like"/>
    <property type="match status" value="1"/>
</dbReference>
<comment type="similarity">
    <text evidence="1">Belongs to the class IV-like SAM-binding methyltransferase superfamily. RNA methyltransferase TrmH family.</text>
</comment>
<evidence type="ECO:0000259" key="5">
    <source>
        <dbReference type="Pfam" id="PF22435"/>
    </source>
</evidence>
<name>A0A6C2U2V0_PONDE</name>
<dbReference type="EMBL" id="CAAHFG010000001">
    <property type="protein sequence ID" value="VGO13706.1"/>
    <property type="molecule type" value="Genomic_DNA"/>
</dbReference>
<dbReference type="PANTHER" id="PTHR43191">
    <property type="entry name" value="RRNA METHYLTRANSFERASE 3"/>
    <property type="match status" value="1"/>
</dbReference>
<evidence type="ECO:0000256" key="2">
    <source>
        <dbReference type="ARBA" id="ARBA00022603"/>
    </source>
</evidence>
<evidence type="ECO:0000313" key="6">
    <source>
        <dbReference type="EMBL" id="VGO13706.1"/>
    </source>
</evidence>
<reference evidence="6 7" key="1">
    <citation type="submission" date="2019-04" db="EMBL/GenBank/DDBJ databases">
        <authorList>
            <person name="Van Vliet M D."/>
        </authorList>
    </citation>
    <scope>NUCLEOTIDE SEQUENCE [LARGE SCALE GENOMIC DNA]</scope>
    <source>
        <strain evidence="6 7">F1</strain>
    </source>
</reference>
<organism evidence="6 7">
    <name type="scientific">Pontiella desulfatans</name>
    <dbReference type="NCBI Taxonomy" id="2750659"/>
    <lineage>
        <taxon>Bacteria</taxon>
        <taxon>Pseudomonadati</taxon>
        <taxon>Kiritimatiellota</taxon>
        <taxon>Kiritimatiellia</taxon>
        <taxon>Kiritimatiellales</taxon>
        <taxon>Pontiellaceae</taxon>
        <taxon>Pontiella</taxon>
    </lineage>
</organism>
<dbReference type="SUPFAM" id="SSF75217">
    <property type="entry name" value="alpha/beta knot"/>
    <property type="match status" value="1"/>
</dbReference>
<dbReference type="PANTHER" id="PTHR43191:SF2">
    <property type="entry name" value="RRNA METHYLTRANSFERASE 3, MITOCHONDRIAL"/>
    <property type="match status" value="1"/>
</dbReference>
<keyword evidence="7" id="KW-1185">Reference proteome</keyword>
<dbReference type="Pfam" id="PF22435">
    <property type="entry name" value="MRM3-like_sub_bind"/>
    <property type="match status" value="1"/>
</dbReference>
<accession>A0A6C2U2V0</accession>
<dbReference type="Proteomes" id="UP000366872">
    <property type="component" value="Unassembled WGS sequence"/>
</dbReference>
<proteinExistence type="inferred from homology"/>
<gene>
    <name evidence="6" type="primary">aviRb_2</name>
    <name evidence="6" type="ORF">PDESU_02263</name>
</gene>
<keyword evidence="2 6" id="KW-0489">Methyltransferase</keyword>
<sequence>MEEQLTIESPKNPRVKAAVKLRKGKVRTETGHTLVEGCREMSRAFESGWRFIELYYCPELYLAIDEDQLVSKIRLSGVPAFRCSEEAFRKMSYRTTPDGLMALSPLVGKKLAELDLPENPLILVAEDLEKPGNLGTILRTADATGVDAVIACDHKTDINNPNVIRASIGTLFFMPVAEASTEETLQWLAERGIQSLAAVPGTEQEYTEVDMTRGTAIVVGAEDEGLTEQWKNAADIRVGIPMLGKNDSLNVSTAAAILLYEAVRQRRKVR</sequence>
<dbReference type="RefSeq" id="WP_136079253.1">
    <property type="nucleotide sequence ID" value="NZ_CAAHFG010000001.1"/>
</dbReference>
<keyword evidence="3 6" id="KW-0808">Transferase</keyword>
<dbReference type="InterPro" id="IPR029026">
    <property type="entry name" value="tRNA_m1G_MTases_N"/>
</dbReference>